<gene>
    <name evidence="4" type="ORF">TRAPUB_3822</name>
</gene>
<comment type="caution">
    <text evidence="4">The sequence shown here is derived from an EMBL/GenBank/DDBJ whole genome shotgun (WGS) entry which is preliminary data.</text>
</comment>
<dbReference type="InterPro" id="IPR029058">
    <property type="entry name" value="AB_hydrolase_fold"/>
</dbReference>
<dbReference type="SUPFAM" id="SSF53474">
    <property type="entry name" value="alpha/beta-Hydrolases"/>
    <property type="match status" value="1"/>
</dbReference>
<dbReference type="STRING" id="154538.A0A1M2VCK4"/>
<evidence type="ECO:0000256" key="1">
    <source>
        <dbReference type="ARBA" id="ARBA00022801"/>
    </source>
</evidence>
<dbReference type="GO" id="GO:0016787">
    <property type="term" value="F:hydrolase activity"/>
    <property type="evidence" value="ECO:0007669"/>
    <property type="project" value="UniProtKB-KW"/>
</dbReference>
<dbReference type="AlphaFoldDB" id="A0A1M2VCK4"/>
<dbReference type="Proteomes" id="UP000184267">
    <property type="component" value="Unassembled WGS sequence"/>
</dbReference>
<dbReference type="InterPro" id="IPR000639">
    <property type="entry name" value="Epox_hydrolase-like"/>
</dbReference>
<evidence type="ECO:0000313" key="5">
    <source>
        <dbReference type="Proteomes" id="UP000184267"/>
    </source>
</evidence>
<dbReference type="Gene3D" id="3.40.50.1820">
    <property type="entry name" value="alpha/beta hydrolase"/>
    <property type="match status" value="1"/>
</dbReference>
<proteinExistence type="inferred from homology"/>
<dbReference type="InterPro" id="IPR000073">
    <property type="entry name" value="AB_hydrolase_1"/>
</dbReference>
<reference evidence="4 5" key="1">
    <citation type="submission" date="2016-10" db="EMBL/GenBank/DDBJ databases">
        <title>Genome sequence of the basidiomycete white-rot fungus Trametes pubescens.</title>
        <authorList>
            <person name="Makela M.R."/>
            <person name="Granchi Z."/>
            <person name="Peng M."/>
            <person name="De Vries R.P."/>
            <person name="Grigoriev I."/>
            <person name="Riley R."/>
            <person name="Hilden K."/>
        </authorList>
    </citation>
    <scope>NUCLEOTIDE SEQUENCE [LARGE SCALE GENOMIC DNA]</scope>
    <source>
        <strain evidence="4 5">FBCC735</strain>
    </source>
</reference>
<comment type="similarity">
    <text evidence="2">Belongs to the AB hydrolase superfamily. Epoxide hydrolase family.</text>
</comment>
<dbReference type="PRINTS" id="PR00111">
    <property type="entry name" value="ABHYDROLASE"/>
</dbReference>
<accession>A0A1M2VCK4</accession>
<dbReference type="PANTHER" id="PTHR43329">
    <property type="entry name" value="EPOXIDE HYDROLASE"/>
    <property type="match status" value="1"/>
</dbReference>
<name>A0A1M2VCK4_TRAPU</name>
<dbReference type="PRINTS" id="PR00412">
    <property type="entry name" value="EPOXHYDRLASE"/>
</dbReference>
<organism evidence="4 5">
    <name type="scientific">Trametes pubescens</name>
    <name type="common">White-rot fungus</name>
    <dbReference type="NCBI Taxonomy" id="154538"/>
    <lineage>
        <taxon>Eukaryota</taxon>
        <taxon>Fungi</taxon>
        <taxon>Dikarya</taxon>
        <taxon>Basidiomycota</taxon>
        <taxon>Agaricomycotina</taxon>
        <taxon>Agaricomycetes</taxon>
        <taxon>Polyporales</taxon>
        <taxon>Polyporaceae</taxon>
        <taxon>Trametes</taxon>
    </lineage>
</organism>
<sequence length="338" mass="38429">MDPANPASFNHRTELLSTGHRYHFVDQLPANYDPATTKTLVCIHGFPDFWYGWRYQIKPWVDLGYRVVVPDKLGYGGTDKPEDASEYSAKKIANDIAALMDLLQLPKAVIIGHDWGCFMASRFALWHPDRLLSLVLMSVPFVPPAKAYTPLEKIVDRVPNWGYHLFFADKASSGVIEKNLAKFNKLIWRDRRNSDVRLSNWTLTGGLPKLLNDDQFDLAGTGLLNQQEFDYYVSQFDSSMHGPLNYYRTTLHRFNEEQDPAILQAPRPDLPVLLIIGKDDPTSNQGALDVTRKMIPHVQIELIDGVGHWLMVESKDHINEAIPRFIRSVSAGEVQTKL</sequence>
<dbReference type="EMBL" id="MNAD01001463">
    <property type="protein sequence ID" value="OJT05381.1"/>
    <property type="molecule type" value="Genomic_DNA"/>
</dbReference>
<dbReference type="OrthoDB" id="284184at2759"/>
<evidence type="ECO:0000256" key="2">
    <source>
        <dbReference type="ARBA" id="ARBA00038334"/>
    </source>
</evidence>
<keyword evidence="5" id="KW-1185">Reference proteome</keyword>
<dbReference type="Pfam" id="PF00561">
    <property type="entry name" value="Abhydrolase_1"/>
    <property type="match status" value="1"/>
</dbReference>
<dbReference type="OMA" id="GSINWYR"/>
<protein>
    <submittedName>
        <fullName evidence="4">Bifunctional epoxide hydrolase 2</fullName>
    </submittedName>
</protein>
<keyword evidence="1 4" id="KW-0378">Hydrolase</keyword>
<evidence type="ECO:0000313" key="4">
    <source>
        <dbReference type="EMBL" id="OJT05381.1"/>
    </source>
</evidence>
<evidence type="ECO:0000259" key="3">
    <source>
        <dbReference type="Pfam" id="PF00561"/>
    </source>
</evidence>
<feature type="domain" description="AB hydrolase-1" evidence="3">
    <location>
        <begin position="39"/>
        <end position="313"/>
    </location>
</feature>